<accession>A0ABY5FWC3</accession>
<evidence type="ECO:0008006" key="4">
    <source>
        <dbReference type="Google" id="ProtNLM"/>
    </source>
</evidence>
<evidence type="ECO:0000256" key="1">
    <source>
        <dbReference type="SAM" id="MobiDB-lite"/>
    </source>
</evidence>
<dbReference type="RefSeq" id="WP_255159581.1">
    <property type="nucleotide sequence ID" value="NZ_CP101497.1"/>
</dbReference>
<feature type="region of interest" description="Disordered" evidence="1">
    <location>
        <begin position="1"/>
        <end position="20"/>
    </location>
</feature>
<protein>
    <recommendedName>
        <fullName evidence="4">DUF4240 domain-containing protein</fullName>
    </recommendedName>
</protein>
<dbReference type="Proteomes" id="UP001060039">
    <property type="component" value="Chromosome"/>
</dbReference>
<evidence type="ECO:0000313" key="3">
    <source>
        <dbReference type="Proteomes" id="UP001060039"/>
    </source>
</evidence>
<organism evidence="2 3">
    <name type="scientific">Microcella humidisoli</name>
    <dbReference type="NCBI Taxonomy" id="2963406"/>
    <lineage>
        <taxon>Bacteria</taxon>
        <taxon>Bacillati</taxon>
        <taxon>Actinomycetota</taxon>
        <taxon>Actinomycetes</taxon>
        <taxon>Micrococcales</taxon>
        <taxon>Microbacteriaceae</taxon>
        <taxon>Microcella</taxon>
    </lineage>
</organism>
<feature type="compositionally biased region" description="Basic and acidic residues" evidence="1">
    <location>
        <begin position="1"/>
        <end position="11"/>
    </location>
</feature>
<reference evidence="2" key="1">
    <citation type="submission" date="2022-07" db="EMBL/GenBank/DDBJ databases">
        <title>Taxonomic analysis of Microcella humidisoli nov. sp., isolated from riverside soil.</title>
        <authorList>
            <person name="Molina K.M."/>
            <person name="Kim S.B."/>
        </authorList>
    </citation>
    <scope>NUCLEOTIDE SEQUENCE</scope>
    <source>
        <strain evidence="2">MMS21-STM10</strain>
    </source>
</reference>
<sequence>MQPRDGERFADRTNPGASSTGLDELQVARALWFLQEYAAPLAINAATRSLLEGIDGDSLRELAGERPDMNTFELGALIDRAITSAGGSVEELTRESALYICAVHYAKQVLAGTLGVRELARWAHQQIGHEGPGWSEELVLLDDAFDEYADFGGSWATEPDWRQVIGELLSAPPPPATPG</sequence>
<gene>
    <name evidence="2" type="ORF">NNL39_12400</name>
</gene>
<dbReference type="EMBL" id="CP101497">
    <property type="protein sequence ID" value="UTT62437.1"/>
    <property type="molecule type" value="Genomic_DNA"/>
</dbReference>
<keyword evidence="3" id="KW-1185">Reference proteome</keyword>
<evidence type="ECO:0000313" key="2">
    <source>
        <dbReference type="EMBL" id="UTT62437.1"/>
    </source>
</evidence>
<name>A0ABY5FWC3_9MICO</name>
<proteinExistence type="predicted"/>